<evidence type="ECO:0000313" key="3">
    <source>
        <dbReference type="Proteomes" id="UP000499080"/>
    </source>
</evidence>
<feature type="region of interest" description="Disordered" evidence="1">
    <location>
        <begin position="1"/>
        <end position="46"/>
    </location>
</feature>
<organism evidence="2 3">
    <name type="scientific">Araneus ventricosus</name>
    <name type="common">Orbweaver spider</name>
    <name type="synonym">Epeira ventricosa</name>
    <dbReference type="NCBI Taxonomy" id="182803"/>
    <lineage>
        <taxon>Eukaryota</taxon>
        <taxon>Metazoa</taxon>
        <taxon>Ecdysozoa</taxon>
        <taxon>Arthropoda</taxon>
        <taxon>Chelicerata</taxon>
        <taxon>Arachnida</taxon>
        <taxon>Araneae</taxon>
        <taxon>Araneomorphae</taxon>
        <taxon>Entelegynae</taxon>
        <taxon>Araneoidea</taxon>
        <taxon>Araneidae</taxon>
        <taxon>Araneus</taxon>
    </lineage>
</organism>
<proteinExistence type="predicted"/>
<keyword evidence="3" id="KW-1185">Reference proteome</keyword>
<feature type="compositionally biased region" description="Polar residues" evidence="1">
    <location>
        <begin position="1"/>
        <end position="14"/>
    </location>
</feature>
<name>A0A4Y2GRA1_ARAVE</name>
<reference evidence="2 3" key="1">
    <citation type="journal article" date="2019" name="Sci. Rep.">
        <title>Orb-weaving spider Araneus ventricosus genome elucidates the spidroin gene catalogue.</title>
        <authorList>
            <person name="Kono N."/>
            <person name="Nakamura H."/>
            <person name="Ohtoshi R."/>
            <person name="Moran D.A.P."/>
            <person name="Shinohara A."/>
            <person name="Yoshida Y."/>
            <person name="Fujiwara M."/>
            <person name="Mori M."/>
            <person name="Tomita M."/>
            <person name="Arakawa K."/>
        </authorList>
    </citation>
    <scope>NUCLEOTIDE SEQUENCE [LARGE SCALE GENOMIC DNA]</scope>
</reference>
<accession>A0A4Y2GRA1</accession>
<sequence>MEADQTGFSGSPPNSVAGVSAAASTCSDDANNGDSTPPNPGGVNRCHDDPVIRINGVCPASECLAVMGRFQCPV</sequence>
<protein>
    <submittedName>
        <fullName evidence="2">Uncharacterized protein</fullName>
    </submittedName>
</protein>
<dbReference type="AlphaFoldDB" id="A0A4Y2GRA1"/>
<dbReference type="Proteomes" id="UP000499080">
    <property type="component" value="Unassembled WGS sequence"/>
</dbReference>
<dbReference type="EMBL" id="BGPR01001530">
    <property type="protein sequence ID" value="GBM56123.1"/>
    <property type="molecule type" value="Genomic_DNA"/>
</dbReference>
<feature type="compositionally biased region" description="Polar residues" evidence="1">
    <location>
        <begin position="22"/>
        <end position="36"/>
    </location>
</feature>
<evidence type="ECO:0000256" key="1">
    <source>
        <dbReference type="SAM" id="MobiDB-lite"/>
    </source>
</evidence>
<gene>
    <name evidence="2" type="ORF">AVEN_168440_1</name>
</gene>
<comment type="caution">
    <text evidence="2">The sequence shown here is derived from an EMBL/GenBank/DDBJ whole genome shotgun (WGS) entry which is preliminary data.</text>
</comment>
<evidence type="ECO:0000313" key="2">
    <source>
        <dbReference type="EMBL" id="GBM56123.1"/>
    </source>
</evidence>